<gene>
    <name evidence="2" type="ORF">Llon_1067</name>
</gene>
<evidence type="ECO:0000313" key="2">
    <source>
        <dbReference type="EMBL" id="KTD21902.1"/>
    </source>
</evidence>
<keyword evidence="3" id="KW-1185">Reference proteome</keyword>
<keyword evidence="1" id="KW-0472">Membrane</keyword>
<dbReference type="OrthoDB" id="9781927at2"/>
<accession>A0A0W0VP69</accession>
<dbReference type="InterPro" id="IPR053170">
    <property type="entry name" value="Transcription_regulator"/>
</dbReference>
<dbReference type="PATRIC" id="fig|45068.5.peg.1152"/>
<reference evidence="2 3" key="1">
    <citation type="submission" date="2015-11" db="EMBL/GenBank/DDBJ databases">
        <title>Genomic analysis of 38 Legionella species identifies large and diverse effector repertoires.</title>
        <authorList>
            <person name="Burstein D."/>
            <person name="Amaro F."/>
            <person name="Zusman T."/>
            <person name="Lifshitz Z."/>
            <person name="Cohen O."/>
            <person name="Gilbert J.A."/>
            <person name="Pupko T."/>
            <person name="Shuman H.A."/>
            <person name="Segal G."/>
        </authorList>
    </citation>
    <scope>NUCLEOTIDE SEQUENCE [LARGE SCALE GENOMIC DNA]</scope>
    <source>
        <strain evidence="2 3">ATCC 49505</strain>
    </source>
</reference>
<evidence type="ECO:0000313" key="3">
    <source>
        <dbReference type="Proteomes" id="UP000054997"/>
    </source>
</evidence>
<protein>
    <submittedName>
        <fullName evidence="2">Integral membrane protein</fullName>
    </submittedName>
</protein>
<dbReference type="InterPro" id="IPR007404">
    <property type="entry name" value="YdjM-like"/>
</dbReference>
<feature type="transmembrane region" description="Helical" evidence="1">
    <location>
        <begin position="127"/>
        <end position="148"/>
    </location>
</feature>
<dbReference type="AlphaFoldDB" id="A0A0W0VP69"/>
<feature type="transmembrane region" description="Helical" evidence="1">
    <location>
        <begin position="59"/>
        <end position="80"/>
    </location>
</feature>
<evidence type="ECO:0000256" key="1">
    <source>
        <dbReference type="SAM" id="Phobius"/>
    </source>
</evidence>
<dbReference type="EMBL" id="LNYK01000014">
    <property type="protein sequence ID" value="KTD21902.1"/>
    <property type="molecule type" value="Genomic_DNA"/>
</dbReference>
<keyword evidence="1" id="KW-0812">Transmembrane</keyword>
<dbReference type="Pfam" id="PF04307">
    <property type="entry name" value="YdjM"/>
    <property type="match status" value="1"/>
</dbReference>
<proteinExistence type="predicted"/>
<keyword evidence="1" id="KW-1133">Transmembrane helix</keyword>
<dbReference type="Proteomes" id="UP000054997">
    <property type="component" value="Unassembled WGS sequence"/>
</dbReference>
<feature type="transmembrane region" description="Helical" evidence="1">
    <location>
        <begin position="92"/>
        <end position="115"/>
    </location>
</feature>
<organism evidence="2 3">
    <name type="scientific">Legionella londiniensis</name>
    <dbReference type="NCBI Taxonomy" id="45068"/>
    <lineage>
        <taxon>Bacteria</taxon>
        <taxon>Pseudomonadati</taxon>
        <taxon>Pseudomonadota</taxon>
        <taxon>Gammaproteobacteria</taxon>
        <taxon>Legionellales</taxon>
        <taxon>Legionellaceae</taxon>
        <taxon>Legionella</taxon>
    </lineage>
</organism>
<dbReference type="STRING" id="45068.Llon_1067"/>
<name>A0A0W0VP69_9GAMM</name>
<dbReference type="PANTHER" id="PTHR40031">
    <property type="entry name" value="HYPOTHETICAL MEMBRANE SPANNING PROTEIN"/>
    <property type="match status" value="1"/>
</dbReference>
<feature type="transmembrane region" description="Helical" evidence="1">
    <location>
        <begin position="155"/>
        <end position="171"/>
    </location>
</feature>
<comment type="caution">
    <text evidence="2">The sequence shown here is derived from an EMBL/GenBank/DDBJ whole genome shotgun (WGS) entry which is preliminary data.</text>
</comment>
<dbReference type="RefSeq" id="WP_058529049.1">
    <property type="nucleotide sequence ID" value="NZ_CAAAHZ010000006.1"/>
</dbReference>
<sequence length="321" mass="35952">MDPVTQAALGAACSQAILHQYDRKNAWIVGALGGTAADLDLLIRSANDPMLTLIYHRQFTHSFIFIPFGAILVTLALIPFQRFRERWRLTFWAAFIGYATHALLDTCTSYGTVLFWPLANTRYAWDLISIVDPVFTVFLGAGVIGTLVYDNRKPVFLGIILAGAFLSVNALQHHRALAAVQAYAHENHLQISRLRVFPELASSTHWRSVAFSGNKLVLARVATPWFSKSEVDSTALFPAFSGDELPDYVYHSGDQLRDLTIFNWFTDGYLLLVSRNPLILADARYIIGNESLRALWGIGFKPGKPHVDDLRMITLNTQDRL</sequence>
<dbReference type="PANTHER" id="PTHR40031:SF1">
    <property type="entry name" value="MEMBRANE-BOUND METAL-DEPENDENT HYDROLASE"/>
    <property type="match status" value="1"/>
</dbReference>